<keyword evidence="2" id="KW-1185">Reference proteome</keyword>
<proteinExistence type="predicted"/>
<protein>
    <submittedName>
        <fullName evidence="1">Uncharacterized protein</fullName>
    </submittedName>
</protein>
<evidence type="ECO:0000313" key="2">
    <source>
        <dbReference type="Proteomes" id="UP001152888"/>
    </source>
</evidence>
<gene>
    <name evidence="1" type="ORF">ACAOBT_LOCUS27822</name>
</gene>
<dbReference type="AlphaFoldDB" id="A0A9P0PYV2"/>
<reference evidence="1" key="1">
    <citation type="submission" date="2022-03" db="EMBL/GenBank/DDBJ databases">
        <authorList>
            <person name="Sayadi A."/>
        </authorList>
    </citation>
    <scope>NUCLEOTIDE SEQUENCE</scope>
</reference>
<dbReference type="Proteomes" id="UP001152888">
    <property type="component" value="Unassembled WGS sequence"/>
</dbReference>
<accession>A0A9P0PYV2</accession>
<organism evidence="1 2">
    <name type="scientific">Acanthoscelides obtectus</name>
    <name type="common">Bean weevil</name>
    <name type="synonym">Bruchus obtectus</name>
    <dbReference type="NCBI Taxonomy" id="200917"/>
    <lineage>
        <taxon>Eukaryota</taxon>
        <taxon>Metazoa</taxon>
        <taxon>Ecdysozoa</taxon>
        <taxon>Arthropoda</taxon>
        <taxon>Hexapoda</taxon>
        <taxon>Insecta</taxon>
        <taxon>Pterygota</taxon>
        <taxon>Neoptera</taxon>
        <taxon>Endopterygota</taxon>
        <taxon>Coleoptera</taxon>
        <taxon>Polyphaga</taxon>
        <taxon>Cucujiformia</taxon>
        <taxon>Chrysomeloidea</taxon>
        <taxon>Chrysomelidae</taxon>
        <taxon>Bruchinae</taxon>
        <taxon>Bruchini</taxon>
        <taxon>Acanthoscelides</taxon>
    </lineage>
</organism>
<comment type="caution">
    <text evidence="1">The sequence shown here is derived from an EMBL/GenBank/DDBJ whole genome shotgun (WGS) entry which is preliminary data.</text>
</comment>
<sequence>MLIQTKLAKYYLCISKTTHTNFICPISLLEMFQRETKRIDR</sequence>
<name>A0A9P0PYV2_ACAOB</name>
<evidence type="ECO:0000313" key="1">
    <source>
        <dbReference type="EMBL" id="CAH2004132.1"/>
    </source>
</evidence>
<dbReference type="EMBL" id="CAKOFQ010007573">
    <property type="protein sequence ID" value="CAH2004132.1"/>
    <property type="molecule type" value="Genomic_DNA"/>
</dbReference>